<dbReference type="Gene3D" id="3.90.79.10">
    <property type="entry name" value="Nucleoside Triphosphate Pyrophosphohydrolase"/>
    <property type="match status" value="1"/>
</dbReference>
<dbReference type="PANTHER" id="PTHR12318:SF0">
    <property type="entry name" value="ACYL-COENZYME A DIPHOSPHATASE NUDT19"/>
    <property type="match status" value="1"/>
</dbReference>
<evidence type="ECO:0000259" key="7">
    <source>
        <dbReference type="PROSITE" id="PS51462"/>
    </source>
</evidence>
<dbReference type="GO" id="GO:0046872">
    <property type="term" value="F:metal ion binding"/>
    <property type="evidence" value="ECO:0007669"/>
    <property type="project" value="UniProtKB-KW"/>
</dbReference>
<comment type="caution">
    <text evidence="8">The sequence shown here is derived from an EMBL/GenBank/DDBJ whole genome shotgun (WGS) entry which is preliminary data.</text>
</comment>
<accession>A0A2T9Z2T9</accession>
<reference evidence="8 9" key="1">
    <citation type="journal article" date="2018" name="MBio">
        <title>Comparative Genomics Reveals the Core Gene Toolbox for the Fungus-Insect Symbiosis.</title>
        <authorList>
            <person name="Wang Y."/>
            <person name="Stata M."/>
            <person name="Wang W."/>
            <person name="Stajich J.E."/>
            <person name="White M.M."/>
            <person name="Moncalvo J.M."/>
        </authorList>
    </citation>
    <scope>NUCLEOTIDE SEQUENCE [LARGE SCALE GENOMIC DNA]</scope>
    <source>
        <strain evidence="8 9">SC-DP-2</strain>
    </source>
</reference>
<evidence type="ECO:0000256" key="2">
    <source>
        <dbReference type="ARBA" id="ARBA00001946"/>
    </source>
</evidence>
<dbReference type="InterPro" id="IPR015797">
    <property type="entry name" value="NUDIX_hydrolase-like_dom_sf"/>
</dbReference>
<dbReference type="InterPro" id="IPR000086">
    <property type="entry name" value="NUDIX_hydrolase_dom"/>
</dbReference>
<dbReference type="PROSITE" id="PS51462">
    <property type="entry name" value="NUDIX"/>
    <property type="match status" value="1"/>
</dbReference>
<dbReference type="InterPro" id="IPR039121">
    <property type="entry name" value="NUDT19"/>
</dbReference>
<evidence type="ECO:0000256" key="1">
    <source>
        <dbReference type="ARBA" id="ARBA00001936"/>
    </source>
</evidence>
<dbReference type="OrthoDB" id="1695362at2759"/>
<evidence type="ECO:0000313" key="8">
    <source>
        <dbReference type="EMBL" id="PVU98891.1"/>
    </source>
</evidence>
<keyword evidence="4" id="KW-0378">Hydrolase</keyword>
<protein>
    <recommendedName>
        <fullName evidence="7">Nudix hydrolase domain-containing protein</fullName>
    </recommendedName>
</protein>
<dbReference type="CDD" id="cd18870">
    <property type="entry name" value="NUDIX_AcylCoAdiphos_Nudt19"/>
    <property type="match status" value="1"/>
</dbReference>
<dbReference type="Proteomes" id="UP000245609">
    <property type="component" value="Unassembled WGS sequence"/>
</dbReference>
<evidence type="ECO:0000256" key="5">
    <source>
        <dbReference type="ARBA" id="ARBA00022842"/>
    </source>
</evidence>
<evidence type="ECO:0000256" key="4">
    <source>
        <dbReference type="ARBA" id="ARBA00022801"/>
    </source>
</evidence>
<comment type="cofactor">
    <cofactor evidence="1">
        <name>Mn(2+)</name>
        <dbReference type="ChEBI" id="CHEBI:29035"/>
    </cofactor>
</comment>
<evidence type="ECO:0000256" key="6">
    <source>
        <dbReference type="ARBA" id="ARBA00023211"/>
    </source>
</evidence>
<name>A0A2T9Z2T9_9FUNG</name>
<keyword evidence="5" id="KW-0460">Magnesium</keyword>
<keyword evidence="9" id="KW-1185">Reference proteome</keyword>
<dbReference type="SUPFAM" id="SSF55811">
    <property type="entry name" value="Nudix"/>
    <property type="match status" value="1"/>
</dbReference>
<keyword evidence="6" id="KW-0464">Manganese</keyword>
<keyword evidence="3" id="KW-0479">Metal-binding</keyword>
<dbReference type="PANTHER" id="PTHR12318">
    <property type="entry name" value="TESTOSTERONE-REGULATED PROTEIN RP2"/>
    <property type="match status" value="1"/>
</dbReference>
<dbReference type="STRING" id="133381.A0A2T9Z2T9"/>
<gene>
    <name evidence="8" type="ORF">BB560_005590</name>
</gene>
<sequence length="298" mass="33431">MAKRVENGSYSNAHVFPGGKLDPEDSSPRWKKFTDYSEKTDSALERFKICAIRETFEETGLFLAETKEPAKASSLLKSFKSSEHHNSSLFIDNLEGTDFVIPTSRLQYISRWITPQHLKRRFDTPFFLFCASEGSKSDDFILGQIYPKNKLDALYAQPSEIAFLEWLTPGEFLNPSRPIGLYPPQFYIMTILSRVYNYSDLSSLSSLLHPIHPTTPFFSPTTDGGSIATLAGDIDYGTTLPLAPLPADPESSLDLSRPLHRLYLSKPINTFSKIKIVDTIGRIPKPFPKPSIPSSSNL</sequence>
<dbReference type="GO" id="GO:0005739">
    <property type="term" value="C:mitochondrion"/>
    <property type="evidence" value="ECO:0007669"/>
    <property type="project" value="TreeGrafter"/>
</dbReference>
<dbReference type="EMBL" id="MBFS01002334">
    <property type="protein sequence ID" value="PVU98891.1"/>
    <property type="molecule type" value="Genomic_DNA"/>
</dbReference>
<dbReference type="AlphaFoldDB" id="A0A2T9Z2T9"/>
<dbReference type="GO" id="GO:0016818">
    <property type="term" value="F:hydrolase activity, acting on acid anhydrides, in phosphorus-containing anhydrides"/>
    <property type="evidence" value="ECO:0007669"/>
    <property type="project" value="InterPro"/>
</dbReference>
<evidence type="ECO:0000256" key="3">
    <source>
        <dbReference type="ARBA" id="ARBA00022723"/>
    </source>
</evidence>
<organism evidence="8 9">
    <name type="scientific">Smittium megazygosporum</name>
    <dbReference type="NCBI Taxonomy" id="133381"/>
    <lineage>
        <taxon>Eukaryota</taxon>
        <taxon>Fungi</taxon>
        <taxon>Fungi incertae sedis</taxon>
        <taxon>Zoopagomycota</taxon>
        <taxon>Kickxellomycotina</taxon>
        <taxon>Harpellomycetes</taxon>
        <taxon>Harpellales</taxon>
        <taxon>Legeriomycetaceae</taxon>
        <taxon>Smittium</taxon>
    </lineage>
</organism>
<evidence type="ECO:0000313" key="9">
    <source>
        <dbReference type="Proteomes" id="UP000245609"/>
    </source>
</evidence>
<proteinExistence type="predicted"/>
<comment type="cofactor">
    <cofactor evidence="2">
        <name>Mg(2+)</name>
        <dbReference type="ChEBI" id="CHEBI:18420"/>
    </cofactor>
</comment>
<feature type="domain" description="Nudix hydrolase" evidence="7">
    <location>
        <begin position="1"/>
        <end position="197"/>
    </location>
</feature>